<feature type="region of interest" description="Disordered" evidence="1">
    <location>
        <begin position="227"/>
        <end position="261"/>
    </location>
</feature>
<dbReference type="AlphaFoldDB" id="A0AAW0KJ53"/>
<sequence length="385" mass="43640">MRIKNKIKRLRKQNNNQIKFKTSAYLRVLPSHTEGGGGGGDGGKAQRAEGRGQSRRQRAEGRGRGRDAHFFSLPSHIIASLSSSKQTDFTAAWNILRHQITVLFHMKIDQVPNKYILKRWCNNIKRSHTKVRINYDNRLVKPKTQRFDKMYKVFNEVADLAVDSDDKCEKVVARILELKGEFKQEKLVCGSNEPIFAGILTNSTSCGDDLAISKETKNILGPVMVRQKGRPPSKRKQSIVEKVVRKKEERKKKKKTKISERNEFKKKKIATKVENVSCTTPTMGLRELELQQSQQIGKESYEESTTWPNINCPPNIIGMSPYYGLPNMLQGGNSPFQSRLTDDSPLHKACYDLSNEHPSNSIGKFGTNDVTKFGNPKLHEDGRGN</sequence>
<feature type="region of interest" description="Disordered" evidence="1">
    <location>
        <begin position="357"/>
        <end position="385"/>
    </location>
</feature>
<feature type="region of interest" description="Disordered" evidence="1">
    <location>
        <begin position="31"/>
        <end position="67"/>
    </location>
</feature>
<feature type="compositionally biased region" description="Basic residues" evidence="1">
    <location>
        <begin position="227"/>
        <end position="237"/>
    </location>
</feature>
<feature type="compositionally biased region" description="Basic and acidic residues" evidence="1">
    <location>
        <begin position="238"/>
        <end position="247"/>
    </location>
</feature>
<accession>A0AAW0KJ53</accession>
<evidence type="ECO:0000256" key="1">
    <source>
        <dbReference type="SAM" id="MobiDB-lite"/>
    </source>
</evidence>
<evidence type="ECO:0000313" key="3">
    <source>
        <dbReference type="Proteomes" id="UP000237347"/>
    </source>
</evidence>
<proteinExistence type="predicted"/>
<comment type="caution">
    <text evidence="2">The sequence shown here is derived from an EMBL/GenBank/DDBJ whole genome shotgun (WGS) entry which is preliminary data.</text>
</comment>
<protein>
    <recommendedName>
        <fullName evidence="4">Protein FAR1-RELATED SEQUENCE</fullName>
    </recommendedName>
</protein>
<dbReference type="Proteomes" id="UP000237347">
    <property type="component" value="Unassembled WGS sequence"/>
</dbReference>
<gene>
    <name evidence="2" type="ORF">CFP56_018052</name>
</gene>
<evidence type="ECO:0008006" key="4">
    <source>
        <dbReference type="Google" id="ProtNLM"/>
    </source>
</evidence>
<reference evidence="2 3" key="1">
    <citation type="journal article" date="2018" name="Sci. Data">
        <title>The draft genome sequence of cork oak.</title>
        <authorList>
            <person name="Ramos A.M."/>
            <person name="Usie A."/>
            <person name="Barbosa P."/>
            <person name="Barros P.M."/>
            <person name="Capote T."/>
            <person name="Chaves I."/>
            <person name="Simoes F."/>
            <person name="Abreu I."/>
            <person name="Carrasquinho I."/>
            <person name="Faro C."/>
            <person name="Guimaraes J.B."/>
            <person name="Mendonca D."/>
            <person name="Nobrega F."/>
            <person name="Rodrigues L."/>
            <person name="Saibo N.J.M."/>
            <person name="Varela M.C."/>
            <person name="Egas C."/>
            <person name="Matos J."/>
            <person name="Miguel C.M."/>
            <person name="Oliveira M.M."/>
            <person name="Ricardo C.P."/>
            <person name="Goncalves S."/>
        </authorList>
    </citation>
    <scope>NUCLEOTIDE SEQUENCE [LARGE SCALE GENOMIC DNA]</scope>
    <source>
        <strain evidence="3">cv. HL8</strain>
    </source>
</reference>
<feature type="compositionally biased region" description="Gly residues" evidence="1">
    <location>
        <begin position="34"/>
        <end position="43"/>
    </location>
</feature>
<feature type="compositionally biased region" description="Basic and acidic residues" evidence="1">
    <location>
        <begin position="44"/>
        <end position="67"/>
    </location>
</feature>
<keyword evidence="3" id="KW-1185">Reference proteome</keyword>
<evidence type="ECO:0000313" key="2">
    <source>
        <dbReference type="EMBL" id="KAK7839387.1"/>
    </source>
</evidence>
<name>A0AAW0KJ53_QUESU</name>
<organism evidence="2 3">
    <name type="scientific">Quercus suber</name>
    <name type="common">Cork oak</name>
    <dbReference type="NCBI Taxonomy" id="58331"/>
    <lineage>
        <taxon>Eukaryota</taxon>
        <taxon>Viridiplantae</taxon>
        <taxon>Streptophyta</taxon>
        <taxon>Embryophyta</taxon>
        <taxon>Tracheophyta</taxon>
        <taxon>Spermatophyta</taxon>
        <taxon>Magnoliopsida</taxon>
        <taxon>eudicotyledons</taxon>
        <taxon>Gunneridae</taxon>
        <taxon>Pentapetalae</taxon>
        <taxon>rosids</taxon>
        <taxon>fabids</taxon>
        <taxon>Fagales</taxon>
        <taxon>Fagaceae</taxon>
        <taxon>Quercus</taxon>
    </lineage>
</organism>
<dbReference type="EMBL" id="PKMF04000284">
    <property type="protein sequence ID" value="KAK7839387.1"/>
    <property type="molecule type" value="Genomic_DNA"/>
</dbReference>